<dbReference type="EMBL" id="JADUNP010000010">
    <property type="protein sequence ID" value="MBH1651965.1"/>
    <property type="molecule type" value="Genomic_DNA"/>
</dbReference>
<sequence length="111" mass="12178">MGMHYCDYNWTSGGTSLAVCRQACASDLVGKTNNPYRWEWPESSVVASTPHPTCAGQPGCTPNGGFGTQQGLPACNEHSVGQTVVFNWYRQFYNPVRVEYQALKLTCKGPI</sequence>
<dbReference type="Proteomes" id="UP000625930">
    <property type="component" value="Unassembled WGS sequence"/>
</dbReference>
<comment type="caution">
    <text evidence="1">The sequence shown here is derived from an EMBL/GenBank/DDBJ whole genome shotgun (WGS) entry which is preliminary data.</text>
</comment>
<protein>
    <submittedName>
        <fullName evidence="1">Uncharacterized protein</fullName>
    </submittedName>
</protein>
<reference evidence="1" key="1">
    <citation type="submission" date="2020-11" db="EMBL/GenBank/DDBJ databases">
        <title>Enhanced detection system for hospital associated transmission using whole genome sequencing surveillance.</title>
        <authorList>
            <person name="Harrison L.H."/>
            <person name="Van Tyne D."/>
            <person name="Marsh J.W."/>
            <person name="Griffith M.P."/>
            <person name="Snyder D.J."/>
            <person name="Cooper V.S."/>
            <person name="Mustapha M."/>
        </authorList>
    </citation>
    <scope>NUCLEOTIDE SEQUENCE</scope>
    <source>
        <strain evidence="1">STEN00091</strain>
    </source>
</reference>
<proteinExistence type="predicted"/>
<gene>
    <name evidence="1" type="ORF">I5U67_07260</name>
</gene>
<dbReference type="AlphaFoldDB" id="A0AA89W851"/>
<accession>A0AA89W851</accession>
<name>A0AA89W851_STEMA</name>
<evidence type="ECO:0000313" key="2">
    <source>
        <dbReference type="Proteomes" id="UP000625930"/>
    </source>
</evidence>
<organism evidence="1 2">
    <name type="scientific">Stenotrophomonas maltophilia</name>
    <name type="common">Pseudomonas maltophilia</name>
    <name type="synonym">Xanthomonas maltophilia</name>
    <dbReference type="NCBI Taxonomy" id="40324"/>
    <lineage>
        <taxon>Bacteria</taxon>
        <taxon>Pseudomonadati</taxon>
        <taxon>Pseudomonadota</taxon>
        <taxon>Gammaproteobacteria</taxon>
        <taxon>Lysobacterales</taxon>
        <taxon>Lysobacteraceae</taxon>
        <taxon>Stenotrophomonas</taxon>
        <taxon>Stenotrophomonas maltophilia group</taxon>
    </lineage>
</organism>
<evidence type="ECO:0000313" key="1">
    <source>
        <dbReference type="EMBL" id="MBH1651965.1"/>
    </source>
</evidence>